<dbReference type="Pfam" id="PF10741">
    <property type="entry name" value="T2SSM_b"/>
    <property type="match status" value="1"/>
</dbReference>
<reference evidence="2 3" key="1">
    <citation type="submission" date="2017-02" db="EMBL/GenBank/DDBJ databases">
        <authorList>
            <person name="Peterson S.W."/>
        </authorList>
    </citation>
    <scope>NUCLEOTIDE SEQUENCE [LARGE SCALE GENOMIC DNA]</scope>
    <source>
        <strain evidence="2 3">S285</strain>
    </source>
</reference>
<accession>A0A1W6MXB6</accession>
<dbReference type="OrthoDB" id="8453728at2"/>
<evidence type="ECO:0000256" key="1">
    <source>
        <dbReference type="SAM" id="Phobius"/>
    </source>
</evidence>
<dbReference type="InterPro" id="IPR034756">
    <property type="entry name" value="T2SSM_b"/>
</dbReference>
<dbReference type="STRING" id="655015.B1812_15275"/>
<dbReference type="RefSeq" id="WP_085772347.1">
    <property type="nucleotide sequence ID" value="NZ_AP027149.1"/>
</dbReference>
<feature type="transmembrane region" description="Helical" evidence="1">
    <location>
        <begin position="15"/>
        <end position="34"/>
    </location>
</feature>
<evidence type="ECO:0000313" key="3">
    <source>
        <dbReference type="Proteomes" id="UP000193978"/>
    </source>
</evidence>
<keyword evidence="1" id="KW-0472">Membrane</keyword>
<dbReference type="NCBIfam" id="NF040576">
    <property type="entry name" value="T2SS_GspM_XpsM"/>
    <property type="match status" value="1"/>
</dbReference>
<dbReference type="KEGG" id="mbry:B1812_15275"/>
<keyword evidence="1" id="KW-1133">Transmembrane helix</keyword>
<organism evidence="2 3">
    <name type="scientific">Methylocystis bryophila</name>
    <dbReference type="NCBI Taxonomy" id="655015"/>
    <lineage>
        <taxon>Bacteria</taxon>
        <taxon>Pseudomonadati</taxon>
        <taxon>Pseudomonadota</taxon>
        <taxon>Alphaproteobacteria</taxon>
        <taxon>Hyphomicrobiales</taxon>
        <taxon>Methylocystaceae</taxon>
        <taxon>Methylocystis</taxon>
    </lineage>
</organism>
<proteinExistence type="predicted"/>
<dbReference type="Proteomes" id="UP000193978">
    <property type="component" value="Chromosome"/>
</dbReference>
<dbReference type="EMBL" id="CP019948">
    <property type="protein sequence ID" value="ARN82222.1"/>
    <property type="molecule type" value="Genomic_DNA"/>
</dbReference>
<name>A0A1W6MXB6_9HYPH</name>
<keyword evidence="1" id="KW-0812">Transmembrane</keyword>
<evidence type="ECO:0000313" key="2">
    <source>
        <dbReference type="EMBL" id="ARN82222.1"/>
    </source>
</evidence>
<keyword evidence="3" id="KW-1185">Reference proteome</keyword>
<gene>
    <name evidence="2" type="ORF">B1812_15275</name>
</gene>
<protein>
    <submittedName>
        <fullName evidence="2">General secretion pathway protein GspM</fullName>
    </submittedName>
</protein>
<dbReference type="AlphaFoldDB" id="A0A1W6MXB6"/>
<sequence length="199" mass="21344">MITLSRQQQLWSRRFLFVTANLLILIVAYLLFVAPIESIVEERADALAQQQATLARYKSISSQEAAVHAFANQVAENNAHGELIGGSNPGIIAANLQARLKTLSESANVSVKSIQMLPPKSVHGITLVGARLDVSGATEPLHALARALEAETPMLFVMAASLRGQAGFWGRPAEDANKTDPTIEAQFDVYGGALGKEQP</sequence>